<evidence type="ECO:0000256" key="5">
    <source>
        <dbReference type="ARBA" id="ARBA00022692"/>
    </source>
</evidence>
<organism evidence="10 11">
    <name type="scientific">Corynebacterium durum F0235</name>
    <dbReference type="NCBI Taxonomy" id="1035195"/>
    <lineage>
        <taxon>Bacteria</taxon>
        <taxon>Bacillati</taxon>
        <taxon>Actinomycetota</taxon>
        <taxon>Actinomycetes</taxon>
        <taxon>Mycobacteriales</taxon>
        <taxon>Corynebacteriaceae</taxon>
        <taxon>Corynebacterium</taxon>
    </lineage>
</organism>
<keyword evidence="11" id="KW-1185">Reference proteome</keyword>
<evidence type="ECO:0000313" key="11">
    <source>
        <dbReference type="Proteomes" id="UP000010445"/>
    </source>
</evidence>
<feature type="compositionally biased region" description="Polar residues" evidence="8">
    <location>
        <begin position="1"/>
        <end position="13"/>
    </location>
</feature>
<dbReference type="GO" id="GO:0005886">
    <property type="term" value="C:plasma membrane"/>
    <property type="evidence" value="ECO:0007669"/>
    <property type="project" value="UniProtKB-SubCell"/>
</dbReference>
<evidence type="ECO:0000256" key="3">
    <source>
        <dbReference type="ARBA" id="ARBA00022448"/>
    </source>
</evidence>
<feature type="transmembrane region" description="Helical" evidence="9">
    <location>
        <begin position="219"/>
        <end position="244"/>
    </location>
</feature>
<feature type="region of interest" description="Disordered" evidence="8">
    <location>
        <begin position="1"/>
        <end position="42"/>
    </location>
</feature>
<reference evidence="10 11" key="1">
    <citation type="submission" date="2012-05" db="EMBL/GenBank/DDBJ databases">
        <authorList>
            <person name="Weinstock G."/>
            <person name="Sodergren E."/>
            <person name="Lobos E.A."/>
            <person name="Fulton L."/>
            <person name="Fulton R."/>
            <person name="Courtney L."/>
            <person name="Fronick C."/>
            <person name="O'Laughlin M."/>
            <person name="Godfrey J."/>
            <person name="Wilson R.M."/>
            <person name="Miner T."/>
            <person name="Farmer C."/>
            <person name="Delehaunty K."/>
            <person name="Cordes M."/>
            <person name="Minx P."/>
            <person name="Tomlinson C."/>
            <person name="Chen J."/>
            <person name="Wollam A."/>
            <person name="Pepin K.H."/>
            <person name="Bhonagiri V."/>
            <person name="Zhang X."/>
            <person name="Suruliraj S."/>
            <person name="Warren W."/>
            <person name="Mitreva M."/>
            <person name="Mardis E.R."/>
            <person name="Wilson R.K."/>
        </authorList>
    </citation>
    <scope>NUCLEOTIDE SEQUENCE [LARGE SCALE GENOMIC DNA]</scope>
    <source>
        <strain evidence="10 11">F0235</strain>
    </source>
</reference>
<feature type="transmembrane region" description="Helical" evidence="9">
    <location>
        <begin position="308"/>
        <end position="328"/>
    </location>
</feature>
<dbReference type="GO" id="GO:0055085">
    <property type="term" value="P:transmembrane transport"/>
    <property type="evidence" value="ECO:0007669"/>
    <property type="project" value="TreeGrafter"/>
</dbReference>
<comment type="subcellular location">
    <subcellularLocation>
        <location evidence="1">Cell membrane</location>
        <topology evidence="1">Multi-pass membrane protein</topology>
    </subcellularLocation>
</comment>
<feature type="transmembrane region" description="Helical" evidence="9">
    <location>
        <begin position="280"/>
        <end position="301"/>
    </location>
</feature>
<name>L1MMG9_9CORY</name>
<feature type="transmembrane region" description="Helical" evidence="9">
    <location>
        <begin position="82"/>
        <end position="103"/>
    </location>
</feature>
<dbReference type="PANTHER" id="PTHR21716:SF53">
    <property type="entry name" value="PERMEASE PERM-RELATED"/>
    <property type="match status" value="1"/>
</dbReference>
<dbReference type="PANTHER" id="PTHR21716">
    <property type="entry name" value="TRANSMEMBRANE PROTEIN"/>
    <property type="match status" value="1"/>
</dbReference>
<dbReference type="EMBL" id="AMEM01000005">
    <property type="protein sequence ID" value="EKX92427.1"/>
    <property type="molecule type" value="Genomic_DNA"/>
</dbReference>
<dbReference type="PATRIC" id="fig|1035195.3.peg.85"/>
<evidence type="ECO:0000256" key="6">
    <source>
        <dbReference type="ARBA" id="ARBA00022989"/>
    </source>
</evidence>
<feature type="region of interest" description="Disordered" evidence="8">
    <location>
        <begin position="455"/>
        <end position="482"/>
    </location>
</feature>
<dbReference type="eggNOG" id="COG0628">
    <property type="taxonomic scope" value="Bacteria"/>
</dbReference>
<dbReference type="Pfam" id="PF01594">
    <property type="entry name" value="AI-2E_transport"/>
    <property type="match status" value="1"/>
</dbReference>
<accession>L1MMG9</accession>
<keyword evidence="3" id="KW-0813">Transport</keyword>
<evidence type="ECO:0000256" key="9">
    <source>
        <dbReference type="SAM" id="Phobius"/>
    </source>
</evidence>
<evidence type="ECO:0000256" key="4">
    <source>
        <dbReference type="ARBA" id="ARBA00022475"/>
    </source>
</evidence>
<proteinExistence type="inferred from homology"/>
<keyword evidence="4" id="KW-1003">Cell membrane</keyword>
<sequence length="515" mass="55214">MMGQVSNKQSSETPADALADPTPTTSKPASQSASKLPASDLSASEADYLQHLQLEASRTFEELEGEDRIDRSEVIADGVKEFAWWCLRLLVIAVTAYAAWFLLSKFSRGILPLALAILICSVLWPITRTLRNIGVPAGLASFATILAAFGFFGGLIALIAPSIGQQSQTLYYQAFEGVQKVQLWLQGPPLNVRDDDINKWFTDATIWLQRQSGTIAGELFAGIGVASTVMVTLGIVIVLTFFFLKDGDRFLPWLRSITGRRAGWHLTELLTRSWNTLAGFIRAQAIVSLVDAVFIGMGLVFLGVPMALALATLTFIAGFIPIVGAFVAGALAVLIAFVSLGFTKALIVLALVVAVQQLEGNILSPMLQSRAMNLHPVIVLLSVTIGSSLFGIVGAFLAVPVTALVAVLFRYLSDMVALRSGEKTADQIEFATAAGSLTGMHGEVLGRKLRAARRDRHASASSADSEEGTTHGDASEEDPETLLARLSDASAKIVQLFHKNNKAQSSSSENPTQPR</sequence>
<gene>
    <name evidence="10" type="ORF">HMPREF9997_00093</name>
</gene>
<dbReference type="AlphaFoldDB" id="L1MMG9"/>
<comment type="similarity">
    <text evidence="2">Belongs to the autoinducer-2 exporter (AI-2E) (TC 2.A.86) family.</text>
</comment>
<evidence type="ECO:0000256" key="1">
    <source>
        <dbReference type="ARBA" id="ARBA00004651"/>
    </source>
</evidence>
<feature type="transmembrane region" description="Helical" evidence="9">
    <location>
        <begin position="110"/>
        <end position="127"/>
    </location>
</feature>
<protein>
    <submittedName>
        <fullName evidence="10">Putative ATP synthase F0, A subunit</fullName>
    </submittedName>
</protein>
<feature type="transmembrane region" description="Helical" evidence="9">
    <location>
        <begin position="139"/>
        <end position="160"/>
    </location>
</feature>
<dbReference type="HOGENOM" id="CLU_031275_3_0_11"/>
<evidence type="ECO:0000256" key="7">
    <source>
        <dbReference type="ARBA" id="ARBA00023136"/>
    </source>
</evidence>
<comment type="caution">
    <text evidence="10">The sequence shown here is derived from an EMBL/GenBank/DDBJ whole genome shotgun (WGS) entry which is preliminary data.</text>
</comment>
<evidence type="ECO:0000256" key="8">
    <source>
        <dbReference type="SAM" id="MobiDB-lite"/>
    </source>
</evidence>
<dbReference type="STRING" id="1035195.HMPREF9997_00093"/>
<evidence type="ECO:0000313" key="10">
    <source>
        <dbReference type="EMBL" id="EKX92427.1"/>
    </source>
</evidence>
<keyword evidence="5 9" id="KW-0812">Transmembrane</keyword>
<feature type="compositionally biased region" description="Polar residues" evidence="8">
    <location>
        <begin position="22"/>
        <end position="34"/>
    </location>
</feature>
<feature type="transmembrane region" description="Helical" evidence="9">
    <location>
        <begin position="334"/>
        <end position="355"/>
    </location>
</feature>
<feature type="transmembrane region" description="Helical" evidence="9">
    <location>
        <begin position="376"/>
        <end position="409"/>
    </location>
</feature>
<dbReference type="InterPro" id="IPR002549">
    <property type="entry name" value="AI-2E-like"/>
</dbReference>
<keyword evidence="6 9" id="KW-1133">Transmembrane helix</keyword>
<dbReference type="Proteomes" id="UP000010445">
    <property type="component" value="Unassembled WGS sequence"/>
</dbReference>
<evidence type="ECO:0000256" key="2">
    <source>
        <dbReference type="ARBA" id="ARBA00009773"/>
    </source>
</evidence>
<keyword evidence="7 9" id="KW-0472">Membrane</keyword>